<dbReference type="GO" id="GO:1901137">
    <property type="term" value="P:carbohydrate derivative biosynthetic process"/>
    <property type="evidence" value="ECO:0007669"/>
    <property type="project" value="UniProtKB-ARBA"/>
</dbReference>
<dbReference type="InterPro" id="IPR028098">
    <property type="entry name" value="Glyco_trans_4-like_N"/>
</dbReference>
<comment type="caution">
    <text evidence="4">The sequence shown here is derived from an EMBL/GenBank/DDBJ whole genome shotgun (WGS) entry which is preliminary data.</text>
</comment>
<name>A0A3N4Z053_9MICO</name>
<dbReference type="AlphaFoldDB" id="A0A3N4Z053"/>
<evidence type="ECO:0000259" key="3">
    <source>
        <dbReference type="Pfam" id="PF13439"/>
    </source>
</evidence>
<proteinExistence type="predicted"/>
<gene>
    <name evidence="4" type="ORF">EDD32_0321</name>
</gene>
<keyword evidence="5" id="KW-1185">Reference proteome</keyword>
<organism evidence="4 5">
    <name type="scientific">Georgenia muralis</name>
    <dbReference type="NCBI Taxonomy" id="154117"/>
    <lineage>
        <taxon>Bacteria</taxon>
        <taxon>Bacillati</taxon>
        <taxon>Actinomycetota</taxon>
        <taxon>Actinomycetes</taxon>
        <taxon>Micrococcales</taxon>
        <taxon>Bogoriellaceae</taxon>
        <taxon>Georgenia</taxon>
    </lineage>
</organism>
<dbReference type="SUPFAM" id="SSF53756">
    <property type="entry name" value="UDP-Glycosyltransferase/glycogen phosphorylase"/>
    <property type="match status" value="2"/>
</dbReference>
<dbReference type="PANTHER" id="PTHR45947">
    <property type="entry name" value="SULFOQUINOVOSYL TRANSFERASE SQD2"/>
    <property type="match status" value="1"/>
</dbReference>
<reference evidence="4 5" key="1">
    <citation type="submission" date="2018-11" db="EMBL/GenBank/DDBJ databases">
        <title>Sequencing the genomes of 1000 actinobacteria strains.</title>
        <authorList>
            <person name="Klenk H.-P."/>
        </authorList>
    </citation>
    <scope>NUCLEOTIDE SEQUENCE [LARGE SCALE GENOMIC DNA]</scope>
    <source>
        <strain evidence="4 5">DSM 14418</strain>
    </source>
</reference>
<evidence type="ECO:0000256" key="1">
    <source>
        <dbReference type="ARBA" id="ARBA00022676"/>
    </source>
</evidence>
<keyword evidence="1" id="KW-0328">Glycosyltransferase</keyword>
<keyword evidence="2 4" id="KW-0808">Transferase</keyword>
<protein>
    <submittedName>
        <fullName evidence="4">Glycosyltransferase involved in cell wall biosynthesis</fullName>
    </submittedName>
</protein>
<evidence type="ECO:0000256" key="2">
    <source>
        <dbReference type="ARBA" id="ARBA00022679"/>
    </source>
</evidence>
<sequence>MRVVQVSAHFPPNFVSGGTLVPQRIARAVAAAGHESLVYAGYLDEERRPLETWTTTDGDVDVRWIVTTPWTAWNDPLNYLNPEVAEDFARWLEDVRPDVVHFHSLQTLGGSLVTAARDAGAKVVVTMHDFWWFCARQFLVSAELQPCSLVVSCGTCACAAGRVHLEVRDAVLAEHLAAADMVLAPSASAARVLAANGVPLDRVRVDENGVPGDPGTTTGAAGASYRSVAAGATDPKSTTGAGEPLRLMYAGGAEPLKGVDVLAEATRQLRDVAGWQLDMYGVAASPPRDLPTSVRTLEPFEPEQLASVMAAHDVLVLPSVARESHSILTREALTAGLAVVCSDTLGPEEAVDHGRNGLVVPAADPEALAAALRGLIEQPDLARAMKGQGSVTRVRTTAEQAEGLVALYRELTTVEAERRPEEGEEIDREAALQLMRKVLFVVGIQGAPLRYRAHLPAEALRMIGLDVEVRHYRDPALPHLVQEVDALVLYRVPATVQVLSLVDSVRGRERRIPVLYDVDDLIFDPSLKDQVHGLANLPENEVALWWRGVARYRTTMETADMFVGSTAELCRHATAVTGLPARRFANGVGLLLAQVSDQEVTRARAPGPLRIGYFSGTTTHDADWAAVEPAVLQVMEDHPEVELWLGGHVVPTSALEPVASRIRRLPFVPWHQLPALLRDVDVCLAPLTGDSQFNEAKSAIKWLEAALVETPVVASSTEPFREAVEHGRTGFLATSSQEWAAAVGELLDDVALRRRVGTQARRDALLRWSPHLQGEVYLENLLAAAEQVRLRGPRVPTDWEAVADDEPFSAADSVVDAYALPTGRRLVPASVVGHPFVRKLASARRVYRADGLRGVSDRTMQAVRRGVDRVR</sequence>
<dbReference type="InterPro" id="IPR050194">
    <property type="entry name" value="Glycosyltransferase_grp1"/>
</dbReference>
<evidence type="ECO:0000313" key="5">
    <source>
        <dbReference type="Proteomes" id="UP000280726"/>
    </source>
</evidence>
<dbReference type="Pfam" id="PF13439">
    <property type="entry name" value="Glyco_transf_4"/>
    <property type="match status" value="1"/>
</dbReference>
<dbReference type="OrthoDB" id="9801573at2"/>
<dbReference type="PANTHER" id="PTHR45947:SF13">
    <property type="entry name" value="TRANSFERASE"/>
    <property type="match status" value="1"/>
</dbReference>
<evidence type="ECO:0000313" key="4">
    <source>
        <dbReference type="EMBL" id="RPF25907.1"/>
    </source>
</evidence>
<dbReference type="Proteomes" id="UP000280726">
    <property type="component" value="Unassembled WGS sequence"/>
</dbReference>
<accession>A0A3N4Z053</accession>
<dbReference type="EMBL" id="RKRA01000001">
    <property type="protein sequence ID" value="RPF25907.1"/>
    <property type="molecule type" value="Genomic_DNA"/>
</dbReference>
<dbReference type="Pfam" id="PF13692">
    <property type="entry name" value="Glyco_trans_1_4"/>
    <property type="match status" value="2"/>
</dbReference>
<feature type="domain" description="Glycosyltransferase subfamily 4-like N-terminal" evidence="3">
    <location>
        <begin position="17"/>
        <end position="210"/>
    </location>
</feature>
<dbReference type="Gene3D" id="3.40.50.2000">
    <property type="entry name" value="Glycogen Phosphorylase B"/>
    <property type="match status" value="3"/>
</dbReference>
<dbReference type="RefSeq" id="WP_123914027.1">
    <property type="nucleotide sequence ID" value="NZ_RKRA01000001.1"/>
</dbReference>
<dbReference type="GO" id="GO:0016757">
    <property type="term" value="F:glycosyltransferase activity"/>
    <property type="evidence" value="ECO:0007669"/>
    <property type="project" value="UniProtKB-KW"/>
</dbReference>